<name>A0ACD5ZFZ6_AVESA</name>
<dbReference type="EnsemblPlants" id="AVESA.00010b.r2.6DG1156940.1">
    <property type="protein sequence ID" value="AVESA.00010b.r2.6DG1156940.1.CDS"/>
    <property type="gene ID" value="AVESA.00010b.r2.6DG1156940"/>
</dbReference>
<accession>A0ACD5ZFZ6</accession>
<keyword evidence="2" id="KW-1185">Reference proteome</keyword>
<evidence type="ECO:0000313" key="1">
    <source>
        <dbReference type="EnsemblPlants" id="AVESA.00010b.r2.6DG1156940.1.CDS"/>
    </source>
</evidence>
<sequence>MADSRKKNTAANGERPLAASGATEDEAVKRCDVCHGPLKPPVYQLGPHCSRQGRVACSDCGAGQRRSFADLAEEAVDVVSRHLGYFKVPCPYQEYGCASPVVSRDAAAHAAACAHAPCACPGCAFLGSPAQLVHHLTDEAGQHAWPVRSITYGSDQVFDVEMRELKQRDPRGATAGLFLLVAEEDDGGVFLLAVGSYSDGAHYVSVLCVRSNNADTAGPVYSSSVIVEGPPAKVRRQKMETKAVASCSVPVRFDVEEEPECNLVLVFSEDLHGTEMHLFVCIDKI</sequence>
<proteinExistence type="predicted"/>
<reference evidence="1" key="1">
    <citation type="submission" date="2021-05" db="EMBL/GenBank/DDBJ databases">
        <authorList>
            <person name="Scholz U."/>
            <person name="Mascher M."/>
            <person name="Fiebig A."/>
        </authorList>
    </citation>
    <scope>NUCLEOTIDE SEQUENCE [LARGE SCALE GENOMIC DNA]</scope>
</reference>
<reference evidence="1" key="2">
    <citation type="submission" date="2025-09" db="UniProtKB">
        <authorList>
            <consortium name="EnsemblPlants"/>
        </authorList>
    </citation>
    <scope>IDENTIFICATION</scope>
</reference>
<organism evidence="1 2">
    <name type="scientific">Avena sativa</name>
    <name type="common">Oat</name>
    <dbReference type="NCBI Taxonomy" id="4498"/>
    <lineage>
        <taxon>Eukaryota</taxon>
        <taxon>Viridiplantae</taxon>
        <taxon>Streptophyta</taxon>
        <taxon>Embryophyta</taxon>
        <taxon>Tracheophyta</taxon>
        <taxon>Spermatophyta</taxon>
        <taxon>Magnoliopsida</taxon>
        <taxon>Liliopsida</taxon>
        <taxon>Poales</taxon>
        <taxon>Poaceae</taxon>
        <taxon>BOP clade</taxon>
        <taxon>Pooideae</taxon>
        <taxon>Poodae</taxon>
        <taxon>Poeae</taxon>
        <taxon>Poeae Chloroplast Group 1 (Aveneae type)</taxon>
        <taxon>Aveninae</taxon>
        <taxon>Avena</taxon>
    </lineage>
</organism>
<protein>
    <submittedName>
        <fullName evidence="1">Uncharacterized protein</fullName>
    </submittedName>
</protein>
<evidence type="ECO:0000313" key="2">
    <source>
        <dbReference type="Proteomes" id="UP001732700"/>
    </source>
</evidence>
<dbReference type="Proteomes" id="UP001732700">
    <property type="component" value="Chromosome 6D"/>
</dbReference>